<accession>A0A9P4L6Y8</accession>
<name>A0A9P4L6Y8_9PLEO</name>
<dbReference type="GeneID" id="63846150"/>
<dbReference type="SUPFAM" id="SSF53474">
    <property type="entry name" value="alpha/beta-Hydrolases"/>
    <property type="match status" value="1"/>
</dbReference>
<organism evidence="2 3">
    <name type="scientific">Cucurbitaria berberidis CBS 394.84</name>
    <dbReference type="NCBI Taxonomy" id="1168544"/>
    <lineage>
        <taxon>Eukaryota</taxon>
        <taxon>Fungi</taxon>
        <taxon>Dikarya</taxon>
        <taxon>Ascomycota</taxon>
        <taxon>Pezizomycotina</taxon>
        <taxon>Dothideomycetes</taxon>
        <taxon>Pleosporomycetidae</taxon>
        <taxon>Pleosporales</taxon>
        <taxon>Pleosporineae</taxon>
        <taxon>Cucurbitariaceae</taxon>
        <taxon>Cucurbitaria</taxon>
    </lineage>
</organism>
<protein>
    <submittedName>
        <fullName evidence="2">Alpha/beta-hydrolase</fullName>
    </submittedName>
</protein>
<dbReference type="EMBL" id="ML976616">
    <property type="protein sequence ID" value="KAF1844476.1"/>
    <property type="molecule type" value="Genomic_DNA"/>
</dbReference>
<reference evidence="2" key="1">
    <citation type="submission" date="2020-01" db="EMBL/GenBank/DDBJ databases">
        <authorList>
            <consortium name="DOE Joint Genome Institute"/>
            <person name="Haridas S."/>
            <person name="Albert R."/>
            <person name="Binder M."/>
            <person name="Bloem J."/>
            <person name="Labutti K."/>
            <person name="Salamov A."/>
            <person name="Andreopoulos B."/>
            <person name="Baker S.E."/>
            <person name="Barry K."/>
            <person name="Bills G."/>
            <person name="Bluhm B.H."/>
            <person name="Cannon C."/>
            <person name="Castanera R."/>
            <person name="Culley D.E."/>
            <person name="Daum C."/>
            <person name="Ezra D."/>
            <person name="Gonzalez J.B."/>
            <person name="Henrissat B."/>
            <person name="Kuo A."/>
            <person name="Liang C."/>
            <person name="Lipzen A."/>
            <person name="Lutzoni F."/>
            <person name="Magnuson J."/>
            <person name="Mondo S."/>
            <person name="Nolan M."/>
            <person name="Ohm R."/>
            <person name="Pangilinan J."/>
            <person name="Park H.-J."/>
            <person name="Ramirez L."/>
            <person name="Alfaro M."/>
            <person name="Sun H."/>
            <person name="Tritt A."/>
            <person name="Yoshinaga Y."/>
            <person name="Zwiers L.-H."/>
            <person name="Turgeon B.G."/>
            <person name="Goodwin S.B."/>
            <person name="Spatafora J.W."/>
            <person name="Crous P.W."/>
            <person name="Grigoriev I.V."/>
        </authorList>
    </citation>
    <scope>NUCLEOTIDE SEQUENCE</scope>
    <source>
        <strain evidence="2">CBS 394.84</strain>
    </source>
</reference>
<comment type="caution">
    <text evidence="2">The sequence shown here is derived from an EMBL/GenBank/DDBJ whole genome shotgun (WGS) entry which is preliminary data.</text>
</comment>
<dbReference type="Proteomes" id="UP000800039">
    <property type="component" value="Unassembled WGS sequence"/>
</dbReference>
<sequence length="351" mass="39020">MFTSILSLGSGLRAHLLRLFSLTASNPISTPTTLRGEAKCRFRLDTDSSDTFTLLDGRKLGYAQYGSLTGRPILYLHGLPGSRLEAATYHDLGLELGARIVATDRPGIGWSSPHPGQTLLDLPKDLEELAKHLALSDYAIMGVSGGGPHALACAASMSEQLKCVSIICGLGPPDIGMSGAGWESWLGFTIGWRYSPAILLRWFFNRHLLAGRLDLTDERRLKILQSPSTLSTITNEKDRELFKDEDLMRLWLRSNRESQAQGFDGVYKDGRLMCSIWNFGIEDIRPNLPVRLWYGKHDTSVPPNHGVQIAARLGGGERVHLRVEDDTHASISIYRKREQLEEILRIVERSS</sequence>
<evidence type="ECO:0000313" key="2">
    <source>
        <dbReference type="EMBL" id="KAF1844476.1"/>
    </source>
</evidence>
<dbReference type="Pfam" id="PF00561">
    <property type="entry name" value="Abhydrolase_1"/>
    <property type="match status" value="1"/>
</dbReference>
<keyword evidence="3" id="KW-1185">Reference proteome</keyword>
<evidence type="ECO:0000259" key="1">
    <source>
        <dbReference type="Pfam" id="PF00561"/>
    </source>
</evidence>
<dbReference type="PANTHER" id="PTHR45763:SF46">
    <property type="entry name" value="AB HYDROLASE-1 DOMAIN-CONTAINING PROTEIN"/>
    <property type="match status" value="1"/>
</dbReference>
<dbReference type="Gene3D" id="3.40.50.1820">
    <property type="entry name" value="alpha/beta hydrolase"/>
    <property type="match status" value="1"/>
</dbReference>
<dbReference type="AlphaFoldDB" id="A0A9P4L6Y8"/>
<evidence type="ECO:0000313" key="3">
    <source>
        <dbReference type="Proteomes" id="UP000800039"/>
    </source>
</evidence>
<dbReference type="OrthoDB" id="294702at2759"/>
<proteinExistence type="predicted"/>
<dbReference type="InterPro" id="IPR029058">
    <property type="entry name" value="AB_hydrolase_fold"/>
</dbReference>
<dbReference type="InterPro" id="IPR000073">
    <property type="entry name" value="AB_hydrolase_1"/>
</dbReference>
<dbReference type="PANTHER" id="PTHR45763">
    <property type="entry name" value="HYDROLASE, ALPHA/BETA FOLD FAMILY PROTEIN, EXPRESSED-RELATED"/>
    <property type="match status" value="1"/>
</dbReference>
<dbReference type="RefSeq" id="XP_040787039.1">
    <property type="nucleotide sequence ID" value="XM_040928898.1"/>
</dbReference>
<feature type="domain" description="AB hydrolase-1" evidence="1">
    <location>
        <begin position="72"/>
        <end position="315"/>
    </location>
</feature>
<gene>
    <name evidence="2" type="ORF">K460DRAFT_286550</name>
</gene>